<evidence type="ECO:0000313" key="2">
    <source>
        <dbReference type="Proteomes" id="UP001296873"/>
    </source>
</evidence>
<protein>
    <submittedName>
        <fullName evidence="1">Uncharacterized protein</fullName>
    </submittedName>
</protein>
<comment type="caution">
    <text evidence="1">The sequence shown here is derived from an EMBL/GenBank/DDBJ whole genome shotgun (WGS) entry which is preliminary data.</text>
</comment>
<reference evidence="1 2" key="1">
    <citation type="journal article" date="2020" name="Microorganisms">
        <title>Osmotic Adaptation and Compatible Solute Biosynthesis of Phototrophic Bacteria as Revealed from Genome Analyses.</title>
        <authorList>
            <person name="Imhoff J.F."/>
            <person name="Rahn T."/>
            <person name="Kunzel S."/>
            <person name="Keller A."/>
            <person name="Neulinger S.C."/>
        </authorList>
    </citation>
    <scope>NUCLEOTIDE SEQUENCE [LARGE SCALE GENOMIC DNA]</scope>
    <source>
        <strain evidence="1 2">DSM 9895</strain>
    </source>
</reference>
<gene>
    <name evidence="1" type="ORF">CKO28_15915</name>
</gene>
<proteinExistence type="predicted"/>
<dbReference type="EMBL" id="NRRL01000051">
    <property type="protein sequence ID" value="MBK1669526.1"/>
    <property type="molecule type" value="Genomic_DNA"/>
</dbReference>
<evidence type="ECO:0000313" key="1">
    <source>
        <dbReference type="EMBL" id="MBK1669526.1"/>
    </source>
</evidence>
<dbReference type="Proteomes" id="UP001296873">
    <property type="component" value="Unassembled WGS sequence"/>
</dbReference>
<accession>A0ABS1DGC7</accession>
<keyword evidence="2" id="KW-1185">Reference proteome</keyword>
<sequence length="121" mass="13733">MDDFLQRRAPRTERTLGPWLEFQSGPRIGKRGLALKDAVGERIGDGIEIQKPFQMRTFFPELFWADRLFPRFMGVEHVGRRDLSGQCASCFGDVEQNFAYVVNCPVTELMAMDVCSGDQIG</sequence>
<organism evidence="1 2">
    <name type="scientific">Rhodovibrio sodomensis</name>
    <dbReference type="NCBI Taxonomy" id="1088"/>
    <lineage>
        <taxon>Bacteria</taxon>
        <taxon>Pseudomonadati</taxon>
        <taxon>Pseudomonadota</taxon>
        <taxon>Alphaproteobacteria</taxon>
        <taxon>Rhodospirillales</taxon>
        <taxon>Rhodovibrionaceae</taxon>
        <taxon>Rhodovibrio</taxon>
    </lineage>
</organism>
<name>A0ABS1DGC7_9PROT</name>